<dbReference type="Proteomes" id="UP000887116">
    <property type="component" value="Unassembled WGS sequence"/>
</dbReference>
<dbReference type="InterPro" id="IPR011057">
    <property type="entry name" value="Mss4-like_sf"/>
</dbReference>
<dbReference type="EMBL" id="BMAO01006730">
    <property type="protein sequence ID" value="GFR10963.1"/>
    <property type="molecule type" value="Genomic_DNA"/>
</dbReference>
<evidence type="ECO:0000256" key="1">
    <source>
        <dbReference type="ARBA" id="ARBA00014759"/>
    </source>
</evidence>
<dbReference type="PANTHER" id="PTHR11991">
    <property type="entry name" value="TRANSLATIONALLY CONTROLLED TUMOR PROTEIN-RELATED"/>
    <property type="match status" value="1"/>
</dbReference>
<protein>
    <recommendedName>
        <fullName evidence="1">Translationally-controlled tumor protein homolog</fullName>
    </recommendedName>
</protein>
<dbReference type="InterPro" id="IPR011323">
    <property type="entry name" value="Mss4/transl-control_tumour"/>
</dbReference>
<dbReference type="GO" id="GO:0005509">
    <property type="term" value="F:calcium ion binding"/>
    <property type="evidence" value="ECO:0007669"/>
    <property type="project" value="TreeGrafter"/>
</dbReference>
<accession>A0A8X6GTJ5</accession>
<dbReference type="SUPFAM" id="SSF51316">
    <property type="entry name" value="Mss4-like"/>
    <property type="match status" value="1"/>
</dbReference>
<dbReference type="PRINTS" id="PR01653">
    <property type="entry name" value="TCTPROTEIN"/>
</dbReference>
<dbReference type="GO" id="GO:0005737">
    <property type="term" value="C:cytoplasm"/>
    <property type="evidence" value="ECO:0007669"/>
    <property type="project" value="TreeGrafter"/>
</dbReference>
<dbReference type="OrthoDB" id="10248936at2759"/>
<evidence type="ECO:0000313" key="5">
    <source>
        <dbReference type="Proteomes" id="UP000887116"/>
    </source>
</evidence>
<dbReference type="AlphaFoldDB" id="A0A8X6GTJ5"/>
<dbReference type="PROSITE" id="PS51797">
    <property type="entry name" value="TCTP_3"/>
    <property type="match status" value="1"/>
</dbReference>
<sequence length="178" mass="20417">MIIFRDLITGDEMFTDSSKYQVVDGCLYEVQCRHVQRRMGDITLDGANPSQEGEEDEGTEDVVESGLDLVLNQRLVETGFSKSDYKNYLKTYTKSLMDKWKELEKSDSEISEAKSKFTEAVKKVLPKIGDYQFFMGESSNPDGLIALLEKSLNEIESFTRINKLSVCLFYLFLRPDFN</sequence>
<dbReference type="InterPro" id="IPR018105">
    <property type="entry name" value="Translational_control_tumour_p"/>
</dbReference>
<dbReference type="PANTHER" id="PTHR11991:SF0">
    <property type="entry name" value="TRANSLATIONALLY-CONTROLLED TUMOR PROTEIN"/>
    <property type="match status" value="1"/>
</dbReference>
<keyword evidence="5" id="KW-1185">Reference proteome</keyword>
<evidence type="ECO:0000256" key="2">
    <source>
        <dbReference type="PROSITE-ProRule" id="PRU01133"/>
    </source>
</evidence>
<feature type="domain" description="TCTP" evidence="3">
    <location>
        <begin position="1"/>
        <end position="178"/>
    </location>
</feature>
<comment type="caution">
    <text evidence="4">The sequence shown here is derived from an EMBL/GenBank/DDBJ whole genome shotgun (WGS) entry which is preliminary data.</text>
</comment>
<evidence type="ECO:0000313" key="4">
    <source>
        <dbReference type="EMBL" id="GFR10963.1"/>
    </source>
</evidence>
<dbReference type="Gene3D" id="2.170.150.10">
    <property type="entry name" value="Metal Binding Protein, Guanine Nucleotide Exchange Factor, Chain A"/>
    <property type="match status" value="1"/>
</dbReference>
<evidence type="ECO:0000259" key="3">
    <source>
        <dbReference type="PROSITE" id="PS51797"/>
    </source>
</evidence>
<dbReference type="Pfam" id="PF00838">
    <property type="entry name" value="TCTP"/>
    <property type="match status" value="1"/>
</dbReference>
<reference evidence="4" key="1">
    <citation type="submission" date="2020-07" db="EMBL/GenBank/DDBJ databases">
        <title>Multicomponent nature underlies the extraordinary mechanical properties of spider dragline silk.</title>
        <authorList>
            <person name="Kono N."/>
            <person name="Nakamura H."/>
            <person name="Mori M."/>
            <person name="Yoshida Y."/>
            <person name="Ohtoshi R."/>
            <person name="Malay A.D."/>
            <person name="Moran D.A.P."/>
            <person name="Tomita M."/>
            <person name="Numata K."/>
            <person name="Arakawa K."/>
        </authorList>
    </citation>
    <scope>NUCLEOTIDE SEQUENCE</scope>
</reference>
<organism evidence="4 5">
    <name type="scientific">Trichonephila clavata</name>
    <name type="common">Joro spider</name>
    <name type="synonym">Nephila clavata</name>
    <dbReference type="NCBI Taxonomy" id="2740835"/>
    <lineage>
        <taxon>Eukaryota</taxon>
        <taxon>Metazoa</taxon>
        <taxon>Ecdysozoa</taxon>
        <taxon>Arthropoda</taxon>
        <taxon>Chelicerata</taxon>
        <taxon>Arachnida</taxon>
        <taxon>Araneae</taxon>
        <taxon>Araneomorphae</taxon>
        <taxon>Entelegynae</taxon>
        <taxon>Araneoidea</taxon>
        <taxon>Nephilidae</taxon>
        <taxon>Trichonephila</taxon>
    </lineage>
</organism>
<gene>
    <name evidence="4" type="ORF">TNCT_103801</name>
</gene>
<dbReference type="InterPro" id="IPR034737">
    <property type="entry name" value="TCTP"/>
</dbReference>
<comment type="similarity">
    <text evidence="2">Belongs to the TCTP family.</text>
</comment>
<name>A0A8X6GTJ5_TRICU</name>
<proteinExistence type="inferred from homology"/>